<dbReference type="Pfam" id="PF00557">
    <property type="entry name" value="Peptidase_M24"/>
    <property type="match status" value="1"/>
</dbReference>
<dbReference type="InterPro" id="IPR001131">
    <property type="entry name" value="Peptidase_M24B_aminopep-P_CS"/>
</dbReference>
<dbReference type="InterPro" id="IPR000994">
    <property type="entry name" value="Pept_M24"/>
</dbReference>
<dbReference type="InterPro" id="IPR036005">
    <property type="entry name" value="Creatinase/aminopeptidase-like"/>
</dbReference>
<dbReference type="GO" id="GO:0008235">
    <property type="term" value="F:metalloexopeptidase activity"/>
    <property type="evidence" value="ECO:0007669"/>
    <property type="project" value="UniProtKB-ARBA"/>
</dbReference>
<dbReference type="InterPro" id="IPR050659">
    <property type="entry name" value="Peptidase_M24B"/>
</dbReference>
<dbReference type="GO" id="GO:0004177">
    <property type="term" value="F:aminopeptidase activity"/>
    <property type="evidence" value="ECO:0007669"/>
    <property type="project" value="UniProtKB-KW"/>
</dbReference>
<dbReference type="PANTHER" id="PTHR46112">
    <property type="entry name" value="AMINOPEPTIDASE"/>
    <property type="match status" value="1"/>
</dbReference>
<evidence type="ECO:0000313" key="6">
    <source>
        <dbReference type="Proteomes" id="UP000649345"/>
    </source>
</evidence>
<gene>
    <name evidence="5" type="ORF">H8S44_05145</name>
</gene>
<organism evidence="5 6">
    <name type="scientific">Anaerosacchariphilus hominis</name>
    <dbReference type="NCBI Taxonomy" id="2763017"/>
    <lineage>
        <taxon>Bacteria</taxon>
        <taxon>Bacillati</taxon>
        <taxon>Bacillota</taxon>
        <taxon>Clostridia</taxon>
        <taxon>Lachnospirales</taxon>
        <taxon>Lachnospiraceae</taxon>
        <taxon>Anaerosacchariphilus</taxon>
    </lineage>
</organism>
<dbReference type="Pfam" id="PF01321">
    <property type="entry name" value="Creatinase_N"/>
    <property type="match status" value="1"/>
</dbReference>
<dbReference type="CDD" id="cd01092">
    <property type="entry name" value="APP-like"/>
    <property type="match status" value="1"/>
</dbReference>
<name>A0A923LBC7_9FIRM</name>
<evidence type="ECO:0000313" key="5">
    <source>
        <dbReference type="EMBL" id="MBC5659157.1"/>
    </source>
</evidence>
<dbReference type="SUPFAM" id="SSF53092">
    <property type="entry name" value="Creatinase/prolidase N-terminal domain"/>
    <property type="match status" value="1"/>
</dbReference>
<sequence length="359" mass="40054">MLKENRVKRVLDALKEMGLSQMLIVDPMSIYYLTGVYIAPFERFYALYLRADGKHVYFLNKLFTVPEEVGVEKVWYDDTDPAAEIVAKYLDHDSVLGVDKDLTARFLLPLMEMKAATGFVNASLAVDKTRGVKDAEEQELMRVSSDINDKAIAKFKTLIHEGVTEKEVAEQTLKIYQDLGADGFSFEPLVAFGANAADPHHAPDDTVVKPGDCVLFDVGCIKDGYCSDMTRTFYYKEVSEQHQLVYNMVRRANEAAIAKIKPGIPLCELDKTARDLITEAGYGPYFTHRLGHFIGLGEHEFGDVSSVNTDKAEPGMIFSIEPGIYLTGDTGVRVEDLVLVTEDGCEVLNHYPKELEIIG</sequence>
<feature type="domain" description="Peptidase M24" evidence="3">
    <location>
        <begin position="139"/>
        <end position="342"/>
    </location>
</feature>
<keyword evidence="5" id="KW-0645">Protease</keyword>
<dbReference type="PRINTS" id="PR00599">
    <property type="entry name" value="MAPEPTIDASE"/>
</dbReference>
<evidence type="ECO:0000259" key="4">
    <source>
        <dbReference type="Pfam" id="PF01321"/>
    </source>
</evidence>
<reference evidence="5" key="1">
    <citation type="submission" date="2020-08" db="EMBL/GenBank/DDBJ databases">
        <title>Genome public.</title>
        <authorList>
            <person name="Liu C."/>
            <person name="Sun Q."/>
        </authorList>
    </citation>
    <scope>NUCLEOTIDE SEQUENCE</scope>
    <source>
        <strain evidence="5">NSJ-68</strain>
    </source>
</reference>
<dbReference type="Gene3D" id="3.90.230.10">
    <property type="entry name" value="Creatinase/methionine aminopeptidase superfamily"/>
    <property type="match status" value="1"/>
</dbReference>
<keyword evidence="1" id="KW-0479">Metal-binding</keyword>
<dbReference type="GO" id="GO:0046872">
    <property type="term" value="F:metal ion binding"/>
    <property type="evidence" value="ECO:0007669"/>
    <property type="project" value="UniProtKB-KW"/>
</dbReference>
<keyword evidence="2" id="KW-0378">Hydrolase</keyword>
<dbReference type="SUPFAM" id="SSF55920">
    <property type="entry name" value="Creatinase/aminopeptidase"/>
    <property type="match status" value="1"/>
</dbReference>
<dbReference type="InterPro" id="IPR001714">
    <property type="entry name" value="Pept_M24_MAP"/>
</dbReference>
<comment type="caution">
    <text evidence="5">The sequence shown here is derived from an EMBL/GenBank/DDBJ whole genome shotgun (WGS) entry which is preliminary data.</text>
</comment>
<dbReference type="PANTHER" id="PTHR46112:SF3">
    <property type="entry name" value="AMINOPEPTIDASE YPDF"/>
    <property type="match status" value="1"/>
</dbReference>
<dbReference type="InterPro" id="IPR000587">
    <property type="entry name" value="Creatinase_N"/>
</dbReference>
<evidence type="ECO:0000256" key="2">
    <source>
        <dbReference type="ARBA" id="ARBA00022801"/>
    </source>
</evidence>
<dbReference type="Gene3D" id="3.40.350.10">
    <property type="entry name" value="Creatinase/prolidase N-terminal domain"/>
    <property type="match status" value="1"/>
</dbReference>
<keyword evidence="6" id="KW-1185">Reference proteome</keyword>
<dbReference type="AlphaFoldDB" id="A0A923LBC7"/>
<dbReference type="EMBL" id="JACOOR010000003">
    <property type="protein sequence ID" value="MBC5659157.1"/>
    <property type="molecule type" value="Genomic_DNA"/>
</dbReference>
<keyword evidence="5" id="KW-0031">Aminopeptidase</keyword>
<dbReference type="Proteomes" id="UP000649345">
    <property type="component" value="Unassembled WGS sequence"/>
</dbReference>
<dbReference type="InterPro" id="IPR029149">
    <property type="entry name" value="Creatin/AminoP/Spt16_N"/>
</dbReference>
<accession>A0A923LBC7</accession>
<evidence type="ECO:0000256" key="1">
    <source>
        <dbReference type="ARBA" id="ARBA00022723"/>
    </source>
</evidence>
<protein>
    <submittedName>
        <fullName evidence="5">Aminopeptidase P family protein</fullName>
    </submittedName>
</protein>
<evidence type="ECO:0000259" key="3">
    <source>
        <dbReference type="Pfam" id="PF00557"/>
    </source>
</evidence>
<dbReference type="PROSITE" id="PS00491">
    <property type="entry name" value="PROLINE_PEPTIDASE"/>
    <property type="match status" value="1"/>
</dbReference>
<feature type="domain" description="Creatinase N-terminal" evidence="4">
    <location>
        <begin position="6"/>
        <end position="131"/>
    </location>
</feature>
<dbReference type="RefSeq" id="WP_186871571.1">
    <property type="nucleotide sequence ID" value="NZ_JACOOR010000003.1"/>
</dbReference>
<proteinExistence type="predicted"/>